<sequence length="176" mass="19020">MAAVLNITLCLLSCLLPFIQASTGQHCSYYHKSTYKLVTQYCPYGCCDFGYDVNVTNNVCCEYDEFLSGDYNRNLMNNIIGIIVGVLASVIVLVVIIVIIVCCCCKRPTTKGHVIAASNTAVVYSNTAHPGVAYPTKGTDNPASSPSGYSTPPPAYEAVTSPEQEKKGFDTHINMN</sequence>
<evidence type="ECO:0000313" key="5">
    <source>
        <dbReference type="Proteomes" id="UP001347796"/>
    </source>
</evidence>
<evidence type="ECO:0000256" key="2">
    <source>
        <dbReference type="SAM" id="Phobius"/>
    </source>
</evidence>
<keyword evidence="2" id="KW-0472">Membrane</keyword>
<feature type="signal peptide" evidence="3">
    <location>
        <begin position="1"/>
        <end position="21"/>
    </location>
</feature>
<keyword evidence="2" id="KW-0812">Transmembrane</keyword>
<keyword evidence="5" id="KW-1185">Reference proteome</keyword>
<dbReference type="AlphaFoldDB" id="A0AAN8JKQ9"/>
<evidence type="ECO:0000256" key="1">
    <source>
        <dbReference type="SAM" id="MobiDB-lite"/>
    </source>
</evidence>
<feature type="transmembrane region" description="Helical" evidence="2">
    <location>
        <begin position="79"/>
        <end position="105"/>
    </location>
</feature>
<feature type="region of interest" description="Disordered" evidence="1">
    <location>
        <begin position="135"/>
        <end position="176"/>
    </location>
</feature>
<protein>
    <submittedName>
        <fullName evidence="4">Uncharacterized protein</fullName>
    </submittedName>
</protein>
<keyword evidence="2" id="KW-1133">Transmembrane helix</keyword>
<dbReference type="Proteomes" id="UP001347796">
    <property type="component" value="Unassembled WGS sequence"/>
</dbReference>
<comment type="caution">
    <text evidence="4">The sequence shown here is derived from an EMBL/GenBank/DDBJ whole genome shotgun (WGS) entry which is preliminary data.</text>
</comment>
<evidence type="ECO:0000256" key="3">
    <source>
        <dbReference type="SAM" id="SignalP"/>
    </source>
</evidence>
<dbReference type="EMBL" id="JAZGQO010000010">
    <property type="protein sequence ID" value="KAK6177798.1"/>
    <property type="molecule type" value="Genomic_DNA"/>
</dbReference>
<reference evidence="4 5" key="1">
    <citation type="submission" date="2024-01" db="EMBL/GenBank/DDBJ databases">
        <title>The genome of the rayed Mediterranean limpet Patella caerulea (Linnaeus, 1758).</title>
        <authorList>
            <person name="Anh-Thu Weber A."/>
            <person name="Halstead-Nussloch G."/>
        </authorList>
    </citation>
    <scope>NUCLEOTIDE SEQUENCE [LARGE SCALE GENOMIC DNA]</scope>
    <source>
        <strain evidence="4">AATW-2023a</strain>
        <tissue evidence="4">Whole specimen</tissue>
    </source>
</reference>
<keyword evidence="3" id="KW-0732">Signal</keyword>
<gene>
    <name evidence="4" type="ORF">SNE40_015830</name>
</gene>
<feature type="chain" id="PRO_5042893564" evidence="3">
    <location>
        <begin position="22"/>
        <end position="176"/>
    </location>
</feature>
<proteinExistence type="predicted"/>
<organism evidence="4 5">
    <name type="scientific">Patella caerulea</name>
    <name type="common">Rayed Mediterranean limpet</name>
    <dbReference type="NCBI Taxonomy" id="87958"/>
    <lineage>
        <taxon>Eukaryota</taxon>
        <taxon>Metazoa</taxon>
        <taxon>Spiralia</taxon>
        <taxon>Lophotrochozoa</taxon>
        <taxon>Mollusca</taxon>
        <taxon>Gastropoda</taxon>
        <taxon>Patellogastropoda</taxon>
        <taxon>Patelloidea</taxon>
        <taxon>Patellidae</taxon>
        <taxon>Patella</taxon>
    </lineage>
</organism>
<accession>A0AAN8JKQ9</accession>
<evidence type="ECO:0000313" key="4">
    <source>
        <dbReference type="EMBL" id="KAK6177798.1"/>
    </source>
</evidence>
<name>A0AAN8JKQ9_PATCE</name>
<feature type="compositionally biased region" description="Polar residues" evidence="1">
    <location>
        <begin position="138"/>
        <end position="150"/>
    </location>
</feature>